<protein>
    <recommendedName>
        <fullName evidence="3">BZIP domain-containing protein</fullName>
    </recommendedName>
</protein>
<feature type="compositionally biased region" description="Polar residues" evidence="2">
    <location>
        <begin position="174"/>
        <end position="192"/>
    </location>
</feature>
<evidence type="ECO:0000256" key="1">
    <source>
        <dbReference type="SAM" id="Coils"/>
    </source>
</evidence>
<dbReference type="SUPFAM" id="SSF57959">
    <property type="entry name" value="Leucine zipper domain"/>
    <property type="match status" value="1"/>
</dbReference>
<feature type="region of interest" description="Disordered" evidence="2">
    <location>
        <begin position="479"/>
        <end position="544"/>
    </location>
</feature>
<comment type="caution">
    <text evidence="4">The sequence shown here is derived from an EMBL/GenBank/DDBJ whole genome shotgun (WGS) entry which is preliminary data.</text>
</comment>
<proteinExistence type="predicted"/>
<name>A0ABR4E1X1_9PEZI</name>
<keyword evidence="5" id="KW-1185">Reference proteome</keyword>
<feature type="region of interest" description="Disordered" evidence="2">
    <location>
        <begin position="23"/>
        <end position="86"/>
    </location>
</feature>
<dbReference type="InterPro" id="IPR004827">
    <property type="entry name" value="bZIP"/>
</dbReference>
<dbReference type="PANTHER" id="PTHR40618:SF1">
    <property type="entry name" value="B-ZIP TRANSCRIPTION FACTOR (EUROFUNG)"/>
    <property type="match status" value="1"/>
</dbReference>
<dbReference type="Pfam" id="PF00170">
    <property type="entry name" value="bZIP_1"/>
    <property type="match status" value="1"/>
</dbReference>
<evidence type="ECO:0000259" key="3">
    <source>
        <dbReference type="Pfam" id="PF00170"/>
    </source>
</evidence>
<feature type="compositionally biased region" description="Low complexity" evidence="2">
    <location>
        <begin position="513"/>
        <end position="530"/>
    </location>
</feature>
<feature type="region of interest" description="Disordered" evidence="2">
    <location>
        <begin position="555"/>
        <end position="574"/>
    </location>
</feature>
<dbReference type="Gene3D" id="1.20.5.170">
    <property type="match status" value="1"/>
</dbReference>
<keyword evidence="1" id="KW-0175">Coiled coil</keyword>
<gene>
    <name evidence="4" type="ORF">FJTKL_00866</name>
</gene>
<feature type="domain" description="BZIP" evidence="3">
    <location>
        <begin position="84"/>
        <end position="127"/>
    </location>
</feature>
<dbReference type="PANTHER" id="PTHR40618">
    <property type="entry name" value="B-ZIP TRANSCRIPTION FACTOR (EUROFUNG)-RELATED"/>
    <property type="match status" value="1"/>
</dbReference>
<feature type="coiled-coil region" evidence="1">
    <location>
        <begin position="98"/>
        <end position="125"/>
    </location>
</feature>
<evidence type="ECO:0000313" key="4">
    <source>
        <dbReference type="EMBL" id="KAL2276417.1"/>
    </source>
</evidence>
<evidence type="ECO:0000256" key="2">
    <source>
        <dbReference type="SAM" id="MobiDB-lite"/>
    </source>
</evidence>
<dbReference type="CDD" id="cd14688">
    <property type="entry name" value="bZIP_YAP"/>
    <property type="match status" value="1"/>
</dbReference>
<reference evidence="4 5" key="1">
    <citation type="submission" date="2024-03" db="EMBL/GenBank/DDBJ databases">
        <title>A high-quality draft genome sequence of Diaporthe vaccinii, a causative agent of upright dieback and viscid rot disease in cranberry plants.</title>
        <authorList>
            <person name="Sarrasin M."/>
            <person name="Lang B.F."/>
            <person name="Burger G."/>
        </authorList>
    </citation>
    <scope>NUCLEOTIDE SEQUENCE [LARGE SCALE GENOMIC DNA]</scope>
    <source>
        <strain evidence="4 5">IS7</strain>
    </source>
</reference>
<evidence type="ECO:0000313" key="5">
    <source>
        <dbReference type="Proteomes" id="UP001600888"/>
    </source>
</evidence>
<dbReference type="InterPro" id="IPR046347">
    <property type="entry name" value="bZIP_sf"/>
</dbReference>
<sequence>MRHEAMPSDLAILNAEQYLDGSFAGKTGKAKKPSTSKPETSPRKRAKISPPAAEPESAEGEDDDCAKRARGRPRLNTKDQTAAERRRTQIRLAQRAYRSRKENAIQTLERRVQELQDNNEELSNVFLKLHDSAVNLGVLEQAPGFALELRAATEKILSLAKRSSEDGGQDEPTESSAAEQPSRQTNTENSGSPDVAEAQPVRNSTVPVWGGYMVANEAGTTIPDESMPLPSGAMMSVTQAPLGYEIVTMPTFENASFPFDLNPESPYPNILDPASMSTPAYTLSTYSSLPLPQSMAFSEPTFGRRLQRNALELAYRLITMPDPPKHRYAEVFGFCMLFEPIDKIRERISLSLERTASESLNWWQAPFWAAGGSGQHQLQQDTSGSGGPRVGNRGTVDQMKYSFPGGQFGLGPFDAKVSETRDRRIDPRMRIRLPGFEGDFYDPEEVEMYLQARGVAIQPGQDYLTTEVDVAAFKNGMAMEQGSQGQRQNQATTGFGDWPQTLDEAFGPPAPAGPSTGGSSAMASASTSSTLSDVRTDPSAWPIDDFDEMIGRAASGQDMSGLGGGSSSSGAAPEGRKRLITLDVNVFITELAGRGTCLGRSPGFRPKDVDTAFWIATKTDAAFGF</sequence>
<feature type="region of interest" description="Disordered" evidence="2">
    <location>
        <begin position="160"/>
        <end position="201"/>
    </location>
</feature>
<dbReference type="EMBL" id="JBAWTH010000113">
    <property type="protein sequence ID" value="KAL2276417.1"/>
    <property type="molecule type" value="Genomic_DNA"/>
</dbReference>
<accession>A0ABR4E1X1</accession>
<organism evidence="4 5">
    <name type="scientific">Diaporthe vaccinii</name>
    <dbReference type="NCBI Taxonomy" id="105482"/>
    <lineage>
        <taxon>Eukaryota</taxon>
        <taxon>Fungi</taxon>
        <taxon>Dikarya</taxon>
        <taxon>Ascomycota</taxon>
        <taxon>Pezizomycotina</taxon>
        <taxon>Sordariomycetes</taxon>
        <taxon>Sordariomycetidae</taxon>
        <taxon>Diaporthales</taxon>
        <taxon>Diaporthaceae</taxon>
        <taxon>Diaporthe</taxon>
        <taxon>Diaporthe eres species complex</taxon>
    </lineage>
</organism>
<dbReference type="Proteomes" id="UP001600888">
    <property type="component" value="Unassembled WGS sequence"/>
</dbReference>
<feature type="compositionally biased region" description="Polar residues" evidence="2">
    <location>
        <begin position="481"/>
        <end position="493"/>
    </location>
</feature>